<dbReference type="Gene3D" id="3.50.30.20">
    <property type="entry name" value="Carbamoyl-phosphate synthase small subunit, N-terminal domain"/>
    <property type="match status" value="1"/>
</dbReference>
<dbReference type="SUPFAM" id="SSF52021">
    <property type="entry name" value="Carbamoyl phosphate synthetase, small subunit N-terminal domain"/>
    <property type="match status" value="1"/>
</dbReference>
<evidence type="ECO:0000256" key="11">
    <source>
        <dbReference type="HAMAP-Rule" id="MF_01209"/>
    </source>
</evidence>
<comment type="caution">
    <text evidence="13">The sequence shown here is derived from an EMBL/GenBank/DDBJ whole genome shotgun (WGS) entry which is preliminary data.</text>
</comment>
<protein>
    <recommendedName>
        <fullName evidence="11">Carbamoyl phosphate synthase small chain</fullName>
        <ecNumber evidence="11">6.3.5.5</ecNumber>
    </recommendedName>
    <alternativeName>
        <fullName evidence="11">Carbamoyl phosphate synthetase glutamine chain</fullName>
    </alternativeName>
</protein>
<comment type="catalytic activity">
    <reaction evidence="10 11">
        <text>L-glutamine + H2O = L-glutamate + NH4(+)</text>
        <dbReference type="Rhea" id="RHEA:15889"/>
        <dbReference type="ChEBI" id="CHEBI:15377"/>
        <dbReference type="ChEBI" id="CHEBI:28938"/>
        <dbReference type="ChEBI" id="CHEBI:29985"/>
        <dbReference type="ChEBI" id="CHEBI:58359"/>
    </reaction>
</comment>
<dbReference type="OrthoDB" id="9804328at2"/>
<dbReference type="PRINTS" id="PR00096">
    <property type="entry name" value="GATASE"/>
</dbReference>
<keyword evidence="8 11" id="KW-0665">Pyrimidine biosynthesis</keyword>
<dbReference type="PRINTS" id="PR00099">
    <property type="entry name" value="CPSGATASE"/>
</dbReference>
<dbReference type="SMART" id="SM01097">
    <property type="entry name" value="CPSase_sm_chain"/>
    <property type="match status" value="1"/>
</dbReference>
<dbReference type="GO" id="GO:0006526">
    <property type="term" value="P:L-arginine biosynthetic process"/>
    <property type="evidence" value="ECO:0007669"/>
    <property type="project" value="UniProtKB-UniRule"/>
</dbReference>
<keyword evidence="4 11" id="KW-0436">Ligase</keyword>
<gene>
    <name evidence="11" type="primary">carA</name>
    <name evidence="13" type="ORF">DealDRAFT_1208</name>
</gene>
<keyword evidence="7 11" id="KW-0315">Glutamine amidotransferase</keyword>
<proteinExistence type="inferred from homology"/>
<dbReference type="Pfam" id="PF00117">
    <property type="entry name" value="GATase"/>
    <property type="match status" value="1"/>
</dbReference>
<comment type="function">
    <text evidence="11">Small subunit of the glutamine-dependent carbamoyl phosphate synthetase (CPSase). CPSase catalyzes the formation of carbamoyl phosphate from the ammonia moiety of glutamine, carbonate, and phosphate donated by ATP, constituting the first step of 2 biosynthetic pathways, one leading to arginine and/or urea and the other to pyrimidine nucleotides. The small subunit (glutamine amidotransferase) binds and cleaves glutamine to supply the large subunit with the substrate ammonia.</text>
</comment>
<dbReference type="GO" id="GO:0004359">
    <property type="term" value="F:glutaminase activity"/>
    <property type="evidence" value="ECO:0007669"/>
    <property type="project" value="RHEA"/>
</dbReference>
<dbReference type="PANTHER" id="PTHR43418:SF7">
    <property type="entry name" value="CARBAMOYL-PHOSPHATE SYNTHASE SMALL CHAIN"/>
    <property type="match status" value="1"/>
</dbReference>
<dbReference type="Gene3D" id="3.40.50.880">
    <property type="match status" value="1"/>
</dbReference>
<keyword evidence="5 11" id="KW-0547">Nucleotide-binding</keyword>
<dbReference type="UniPathway" id="UPA00070">
    <property type="reaction ID" value="UER00115"/>
</dbReference>
<dbReference type="EC" id="6.3.5.5" evidence="11"/>
<feature type="domain" description="Carbamoyl-phosphate synthase small subunit N-terminal" evidence="12">
    <location>
        <begin position="2"/>
        <end position="139"/>
    </location>
</feature>
<dbReference type="NCBIfam" id="NF009475">
    <property type="entry name" value="PRK12838.1"/>
    <property type="match status" value="1"/>
</dbReference>
<dbReference type="PANTHER" id="PTHR43418">
    <property type="entry name" value="MULTIFUNCTIONAL TRYPTOPHAN BIOSYNTHESIS PROTEIN-RELATED"/>
    <property type="match status" value="1"/>
</dbReference>
<evidence type="ECO:0000256" key="4">
    <source>
        <dbReference type="ARBA" id="ARBA00022598"/>
    </source>
</evidence>
<feature type="binding site" evidence="11">
    <location>
        <position position="273"/>
    </location>
    <ligand>
        <name>L-glutamine</name>
        <dbReference type="ChEBI" id="CHEBI:58359"/>
    </ligand>
</feature>
<feature type="binding site" evidence="11">
    <location>
        <position position="46"/>
    </location>
    <ligand>
        <name>L-glutamine</name>
        <dbReference type="ChEBI" id="CHEBI:58359"/>
    </ligand>
</feature>
<dbReference type="InterPro" id="IPR006274">
    <property type="entry name" value="CarbamoylP_synth_ssu"/>
</dbReference>
<feature type="binding site" evidence="11">
    <location>
        <position position="270"/>
    </location>
    <ligand>
        <name>L-glutamine</name>
        <dbReference type="ChEBI" id="CHEBI:58359"/>
    </ligand>
</feature>
<feature type="binding site" evidence="11">
    <location>
        <position position="244"/>
    </location>
    <ligand>
        <name>L-glutamine</name>
        <dbReference type="ChEBI" id="CHEBI:58359"/>
    </ligand>
</feature>
<evidence type="ECO:0000256" key="5">
    <source>
        <dbReference type="ARBA" id="ARBA00022741"/>
    </source>
</evidence>
<evidence type="ECO:0000256" key="6">
    <source>
        <dbReference type="ARBA" id="ARBA00022840"/>
    </source>
</evidence>
<comment type="caution">
    <text evidence="11">Lacks conserved residue(s) required for the propagation of feature annotation.</text>
</comment>
<dbReference type="GO" id="GO:0005524">
    <property type="term" value="F:ATP binding"/>
    <property type="evidence" value="ECO:0007669"/>
    <property type="project" value="UniProtKB-UniRule"/>
</dbReference>
<dbReference type="InterPro" id="IPR035686">
    <property type="entry name" value="CPSase_GATase1"/>
</dbReference>
<evidence type="ECO:0000256" key="1">
    <source>
        <dbReference type="ARBA" id="ARBA00004812"/>
    </source>
</evidence>
<evidence type="ECO:0000313" key="14">
    <source>
        <dbReference type="Proteomes" id="UP000006443"/>
    </source>
</evidence>
<evidence type="ECO:0000256" key="7">
    <source>
        <dbReference type="ARBA" id="ARBA00022962"/>
    </source>
</evidence>
<dbReference type="InterPro" id="IPR036480">
    <property type="entry name" value="CarbP_synth_ssu_N_sf"/>
</dbReference>
<dbReference type="STRING" id="555088.DealDRAFT_1208"/>
<dbReference type="InterPro" id="IPR002474">
    <property type="entry name" value="CarbamoylP_synth_ssu_N"/>
</dbReference>
<dbReference type="PRINTS" id="PR00097">
    <property type="entry name" value="ANTSNTHASEII"/>
</dbReference>
<evidence type="ECO:0000256" key="2">
    <source>
        <dbReference type="ARBA" id="ARBA00005077"/>
    </source>
</evidence>
<keyword evidence="11" id="KW-0028">Amino-acid biosynthesis</keyword>
<evidence type="ECO:0000256" key="10">
    <source>
        <dbReference type="ARBA" id="ARBA00049285"/>
    </source>
</evidence>
<keyword evidence="6 11" id="KW-0067">ATP-binding</keyword>
<organism evidence="13 14">
    <name type="scientific">Dethiobacter alkaliphilus AHT 1</name>
    <dbReference type="NCBI Taxonomy" id="555088"/>
    <lineage>
        <taxon>Bacteria</taxon>
        <taxon>Bacillati</taxon>
        <taxon>Bacillota</taxon>
        <taxon>Dethiobacteria</taxon>
        <taxon>Dethiobacterales</taxon>
        <taxon>Dethiobacteraceae</taxon>
        <taxon>Dethiobacter</taxon>
    </lineage>
</organism>
<feature type="active site" evidence="11">
    <location>
        <position position="353"/>
    </location>
</feature>
<evidence type="ECO:0000259" key="12">
    <source>
        <dbReference type="SMART" id="SM01097"/>
    </source>
</evidence>
<comment type="pathway">
    <text evidence="1 11">Pyrimidine metabolism; UMP biosynthesis via de novo pathway; (S)-dihydroorotate from bicarbonate: step 1/3.</text>
</comment>
<evidence type="ECO:0000256" key="3">
    <source>
        <dbReference type="ARBA" id="ARBA00007800"/>
    </source>
</evidence>
<dbReference type="SUPFAM" id="SSF52317">
    <property type="entry name" value="Class I glutamine amidotransferase-like"/>
    <property type="match status" value="1"/>
</dbReference>
<feature type="binding site" evidence="11">
    <location>
        <position position="242"/>
    </location>
    <ligand>
        <name>L-glutamine</name>
        <dbReference type="ChEBI" id="CHEBI:58359"/>
    </ligand>
</feature>
<dbReference type="Proteomes" id="UP000006443">
    <property type="component" value="Unassembled WGS sequence"/>
</dbReference>
<name>C0GFE9_DETAL</name>
<feature type="binding site" evidence="11">
    <location>
        <position position="311"/>
    </location>
    <ligand>
        <name>L-glutamine</name>
        <dbReference type="ChEBI" id="CHEBI:58359"/>
    </ligand>
</feature>
<feature type="region of interest" description="CPSase" evidence="11">
    <location>
        <begin position="1"/>
        <end position="193"/>
    </location>
</feature>
<keyword evidence="11" id="KW-0055">Arginine biosynthesis</keyword>
<dbReference type="GO" id="GO:0044205">
    <property type="term" value="P:'de novo' UMP biosynthetic process"/>
    <property type="evidence" value="ECO:0007669"/>
    <property type="project" value="UniProtKB-UniRule"/>
</dbReference>
<reference evidence="13 14" key="1">
    <citation type="submission" date="2009-02" db="EMBL/GenBank/DDBJ databases">
        <title>Sequencing of the draft genome and assembly of Dethiobacter alkaliphilus AHT 1.</title>
        <authorList>
            <consortium name="US DOE Joint Genome Institute (JGI-PGF)"/>
            <person name="Lucas S."/>
            <person name="Copeland A."/>
            <person name="Lapidus A."/>
            <person name="Glavina del Rio T."/>
            <person name="Dalin E."/>
            <person name="Tice H."/>
            <person name="Bruce D."/>
            <person name="Goodwin L."/>
            <person name="Pitluck S."/>
            <person name="Larimer F."/>
            <person name="Land M.L."/>
            <person name="Hauser L."/>
            <person name="Muyzer G."/>
        </authorList>
    </citation>
    <scope>NUCLEOTIDE SEQUENCE [LARGE SCALE GENOMIC DNA]</scope>
    <source>
        <strain evidence="13 14">AHT 1</strain>
    </source>
</reference>
<dbReference type="Pfam" id="PF00988">
    <property type="entry name" value="CPSase_sm_chain"/>
    <property type="match status" value="1"/>
</dbReference>
<dbReference type="GO" id="GO:0006207">
    <property type="term" value="P:'de novo' pyrimidine nucleobase biosynthetic process"/>
    <property type="evidence" value="ECO:0007669"/>
    <property type="project" value="InterPro"/>
</dbReference>
<accession>C0GFE9</accession>
<evidence type="ECO:0000256" key="9">
    <source>
        <dbReference type="ARBA" id="ARBA00048816"/>
    </source>
</evidence>
<comment type="subunit">
    <text evidence="11">Composed of two chains; the small (or glutamine) chain promotes the hydrolysis of glutamine to ammonia, which is used by the large (or ammonia) chain to synthesize carbamoyl phosphate. Tetramer of heterodimers (alpha,beta)4.</text>
</comment>
<sequence length="378" mass="41118">MNKALMVLADGTVFEGTGFGAEGEVIGEVVFNTSMTGYQEILTDPSYKGQIVTMTCPQIGNYGVNDEDAESSGRPKVEGFVVKEYLDFPSNWRAADSSGRCKSLGNYLKENKIVGIEGIDTRALTAHLRNNGSQMGIISTFDFSVESLLHKVRSHPGIAELDLVEEVSAAQTFSWNKGCAPWCRSVGKEDKPLNVAVYDFGVKHNILRNLAEAGFAVTVVPATTPAEQLLEKNFDGVLLSNGPGNPETVTYAIENTKKLLGKIPIFGICLGHQILGLAMGGRTYKLKFGHHGGNHPVMDLETERVEITAQNHNYCVDIKSLGGQVRLTHRNLYDGTEEGMQHVELPVFSVQHHPEAGPGPNDSTHIFKKFRAMIGGKA</sequence>
<dbReference type="eggNOG" id="COG0505">
    <property type="taxonomic scope" value="Bacteria"/>
</dbReference>
<dbReference type="InterPro" id="IPR029062">
    <property type="entry name" value="Class_I_gatase-like"/>
</dbReference>
<dbReference type="HAMAP" id="MF_01209">
    <property type="entry name" value="CPSase_S_chain"/>
    <property type="match status" value="1"/>
</dbReference>
<feature type="active site" description="Nucleophile" evidence="11">
    <location>
        <position position="269"/>
    </location>
</feature>
<dbReference type="InterPro" id="IPR050472">
    <property type="entry name" value="Anth_synth/Amidotransfase"/>
</dbReference>
<comment type="similarity">
    <text evidence="3 11">Belongs to the CarA family.</text>
</comment>
<feature type="active site" evidence="11">
    <location>
        <position position="355"/>
    </location>
</feature>
<dbReference type="RefSeq" id="WP_008515804.1">
    <property type="nucleotide sequence ID" value="NZ_ACJM01000005.1"/>
</dbReference>
<dbReference type="UniPathway" id="UPA00068">
    <property type="reaction ID" value="UER00171"/>
</dbReference>
<dbReference type="CDD" id="cd01744">
    <property type="entry name" value="GATase1_CPSase"/>
    <property type="match status" value="1"/>
</dbReference>
<keyword evidence="14" id="KW-1185">Reference proteome</keyword>
<comment type="pathway">
    <text evidence="2 11">Amino-acid biosynthesis; L-arginine biosynthesis; carbamoyl phosphate from bicarbonate: step 1/1.</text>
</comment>
<dbReference type="GO" id="GO:0004088">
    <property type="term" value="F:carbamoyl-phosphate synthase (glutamine-hydrolyzing) activity"/>
    <property type="evidence" value="ECO:0007669"/>
    <property type="project" value="UniProtKB-UniRule"/>
</dbReference>
<dbReference type="InterPro" id="IPR017926">
    <property type="entry name" value="GATASE"/>
</dbReference>
<dbReference type="FunFam" id="3.50.30.20:FF:000001">
    <property type="entry name" value="Carbamoyl-phosphate synthase small chain"/>
    <property type="match status" value="1"/>
</dbReference>
<evidence type="ECO:0000256" key="8">
    <source>
        <dbReference type="ARBA" id="ARBA00022975"/>
    </source>
</evidence>
<comment type="catalytic activity">
    <reaction evidence="9 11">
        <text>hydrogencarbonate + L-glutamine + 2 ATP + H2O = carbamoyl phosphate + L-glutamate + 2 ADP + phosphate + 2 H(+)</text>
        <dbReference type="Rhea" id="RHEA:18633"/>
        <dbReference type="ChEBI" id="CHEBI:15377"/>
        <dbReference type="ChEBI" id="CHEBI:15378"/>
        <dbReference type="ChEBI" id="CHEBI:17544"/>
        <dbReference type="ChEBI" id="CHEBI:29985"/>
        <dbReference type="ChEBI" id="CHEBI:30616"/>
        <dbReference type="ChEBI" id="CHEBI:43474"/>
        <dbReference type="ChEBI" id="CHEBI:58228"/>
        <dbReference type="ChEBI" id="CHEBI:58359"/>
        <dbReference type="ChEBI" id="CHEBI:456216"/>
        <dbReference type="EC" id="6.3.5.5"/>
    </reaction>
</comment>
<feature type="binding site" evidence="11">
    <location>
        <position position="314"/>
    </location>
    <ligand>
        <name>L-glutamine</name>
        <dbReference type="ChEBI" id="CHEBI:58359"/>
    </ligand>
</feature>
<dbReference type="AlphaFoldDB" id="C0GFE9"/>
<dbReference type="NCBIfam" id="TIGR01368">
    <property type="entry name" value="CPSaseIIsmall"/>
    <property type="match status" value="1"/>
</dbReference>
<evidence type="ECO:0000313" key="13">
    <source>
        <dbReference type="EMBL" id="EEG77909.1"/>
    </source>
</evidence>
<dbReference type="GO" id="GO:0006541">
    <property type="term" value="P:glutamine metabolic process"/>
    <property type="evidence" value="ECO:0007669"/>
    <property type="project" value="InterPro"/>
</dbReference>
<dbReference type="EMBL" id="ACJM01000005">
    <property type="protein sequence ID" value="EEG77909.1"/>
    <property type="molecule type" value="Genomic_DNA"/>
</dbReference>
<dbReference type="PROSITE" id="PS51273">
    <property type="entry name" value="GATASE_TYPE_1"/>
    <property type="match status" value="1"/>
</dbReference>